<reference evidence="2" key="1">
    <citation type="journal article" date="2012" name="PLoS Genet.">
        <title>The genomes of the fungal plant pathogens Cladosporium fulvum and Dothistroma septosporum reveal adaptation to different hosts and lifestyles but also signatures of common ancestry.</title>
        <authorList>
            <person name="de Wit P.J.G.M."/>
            <person name="van der Burgt A."/>
            <person name="Oekmen B."/>
            <person name="Stergiopoulos I."/>
            <person name="Abd-Elsalam K.A."/>
            <person name="Aerts A.L."/>
            <person name="Bahkali A.H."/>
            <person name="Beenen H.G."/>
            <person name="Chettri P."/>
            <person name="Cox M.P."/>
            <person name="Datema E."/>
            <person name="de Vries R.P."/>
            <person name="Dhillon B."/>
            <person name="Ganley A.R."/>
            <person name="Griffiths S.A."/>
            <person name="Guo Y."/>
            <person name="Hamelin R.C."/>
            <person name="Henrissat B."/>
            <person name="Kabir M.S."/>
            <person name="Jashni M.K."/>
            <person name="Kema G."/>
            <person name="Klaubauf S."/>
            <person name="Lapidus A."/>
            <person name="Levasseur A."/>
            <person name="Lindquist E."/>
            <person name="Mehrabi R."/>
            <person name="Ohm R.A."/>
            <person name="Owen T.J."/>
            <person name="Salamov A."/>
            <person name="Schwelm A."/>
            <person name="Schijlen E."/>
            <person name="Sun H."/>
            <person name="van den Burg H.A."/>
            <person name="van Ham R.C.H.J."/>
            <person name="Zhang S."/>
            <person name="Goodwin S.B."/>
            <person name="Grigoriev I.V."/>
            <person name="Collemare J."/>
            <person name="Bradshaw R.E."/>
        </authorList>
    </citation>
    <scope>NUCLEOTIDE SEQUENCE [LARGE SCALE GENOMIC DNA]</scope>
    <source>
        <strain evidence="2">NZE10 / CBS 128990</strain>
    </source>
</reference>
<sequence>MSWSARLIAFASGLIKARVNKQIMSNPESQQSNPAGAHSTKILPGLHLLCMHEKFSDAFNAAVEKCYPALRQKTQITIHNCGLKFLPEDLRLDAVVSPANSYGRLDGAFDDALARTYGPKDDYGWITRKAQKVLYEKWRGFAPPGTCTVVPLDHDQTTSQSRTSTRNPWDTKYLLLCPTVRIPDVVEWDVEVVYECVWSLLCAVDNHNRDVRASTFAGSSTGAKEINTILMTPLGTGVGGISPQRWAEQCVIAMKQYVEAVEHPETWANLHWKKILDDHEEIAVTYRKDANA</sequence>
<dbReference type="OMA" id="HNCALSQ"/>
<dbReference type="Gene3D" id="3.40.220.10">
    <property type="entry name" value="Leucine Aminopeptidase, subunit E, domain 1"/>
    <property type="match status" value="1"/>
</dbReference>
<gene>
    <name evidence="1" type="ORF">DOTSEDRAFT_75139</name>
</gene>
<reference evidence="1 2" key="2">
    <citation type="journal article" date="2012" name="PLoS Pathog.">
        <title>Diverse lifestyles and strategies of plant pathogenesis encoded in the genomes of eighteen Dothideomycetes fungi.</title>
        <authorList>
            <person name="Ohm R.A."/>
            <person name="Feau N."/>
            <person name="Henrissat B."/>
            <person name="Schoch C.L."/>
            <person name="Horwitz B.A."/>
            <person name="Barry K.W."/>
            <person name="Condon B.J."/>
            <person name="Copeland A.C."/>
            <person name="Dhillon B."/>
            <person name="Glaser F."/>
            <person name="Hesse C.N."/>
            <person name="Kosti I."/>
            <person name="LaButti K."/>
            <person name="Lindquist E.A."/>
            <person name="Lucas S."/>
            <person name="Salamov A.A."/>
            <person name="Bradshaw R.E."/>
            <person name="Ciuffetti L."/>
            <person name="Hamelin R.C."/>
            <person name="Kema G.H.J."/>
            <person name="Lawrence C."/>
            <person name="Scott J.A."/>
            <person name="Spatafora J.W."/>
            <person name="Turgeon B.G."/>
            <person name="de Wit P.J.G.M."/>
            <person name="Zhong S."/>
            <person name="Goodwin S.B."/>
            <person name="Grigoriev I.V."/>
        </authorList>
    </citation>
    <scope>NUCLEOTIDE SEQUENCE [LARGE SCALE GENOMIC DNA]</scope>
    <source>
        <strain evidence="2">NZE10 / CBS 128990</strain>
    </source>
</reference>
<dbReference type="EMBL" id="KB446545">
    <property type="protein sequence ID" value="EME39317.1"/>
    <property type="molecule type" value="Genomic_DNA"/>
</dbReference>
<accession>M2XIP5</accession>
<dbReference type="eggNOG" id="ENOG502TBQ2">
    <property type="taxonomic scope" value="Eukaryota"/>
</dbReference>
<dbReference type="AlphaFoldDB" id="M2XIP5"/>
<dbReference type="OrthoDB" id="6082470at2759"/>
<dbReference type="STRING" id="675120.M2XIP5"/>
<dbReference type="HOGENOM" id="CLU_046550_6_0_1"/>
<keyword evidence="2" id="KW-1185">Reference proteome</keyword>
<proteinExistence type="predicted"/>
<protein>
    <recommendedName>
        <fullName evidence="3">Macro domain-like protein</fullName>
    </recommendedName>
</protein>
<evidence type="ECO:0000313" key="2">
    <source>
        <dbReference type="Proteomes" id="UP000016933"/>
    </source>
</evidence>
<evidence type="ECO:0000313" key="1">
    <source>
        <dbReference type="EMBL" id="EME39317.1"/>
    </source>
</evidence>
<organism evidence="1 2">
    <name type="scientific">Dothistroma septosporum (strain NZE10 / CBS 128990)</name>
    <name type="common">Red band needle blight fungus</name>
    <name type="synonym">Mycosphaerella pini</name>
    <dbReference type="NCBI Taxonomy" id="675120"/>
    <lineage>
        <taxon>Eukaryota</taxon>
        <taxon>Fungi</taxon>
        <taxon>Dikarya</taxon>
        <taxon>Ascomycota</taxon>
        <taxon>Pezizomycotina</taxon>
        <taxon>Dothideomycetes</taxon>
        <taxon>Dothideomycetidae</taxon>
        <taxon>Mycosphaerellales</taxon>
        <taxon>Mycosphaerellaceae</taxon>
        <taxon>Dothistroma</taxon>
    </lineage>
</organism>
<evidence type="ECO:0008006" key="3">
    <source>
        <dbReference type="Google" id="ProtNLM"/>
    </source>
</evidence>
<dbReference type="SUPFAM" id="SSF52949">
    <property type="entry name" value="Macro domain-like"/>
    <property type="match status" value="1"/>
</dbReference>
<dbReference type="InterPro" id="IPR043472">
    <property type="entry name" value="Macro_dom-like"/>
</dbReference>
<dbReference type="Proteomes" id="UP000016933">
    <property type="component" value="Unassembled WGS sequence"/>
</dbReference>
<name>M2XIP5_DOTSN</name>